<keyword evidence="3" id="KW-0597">Phosphoprotein</keyword>
<dbReference type="GO" id="GO:0000073">
    <property type="term" value="P:initial mitotic spindle pole body separation"/>
    <property type="evidence" value="ECO:0007669"/>
    <property type="project" value="UniProtKB-ARBA"/>
</dbReference>
<dbReference type="AlphaFoldDB" id="A1CGA1"/>
<dbReference type="FunFam" id="3.40.850.10:FF:000051">
    <property type="entry name" value="Kinesin-like protein bimC"/>
    <property type="match status" value="1"/>
</dbReference>
<dbReference type="RefSeq" id="XP_001272407.1">
    <property type="nucleotide sequence ID" value="XM_001272406.1"/>
</dbReference>
<feature type="region of interest" description="Disordered" evidence="16">
    <location>
        <begin position="1165"/>
        <end position="1189"/>
    </location>
</feature>
<evidence type="ECO:0000256" key="15">
    <source>
        <dbReference type="SAM" id="Coils"/>
    </source>
</evidence>
<feature type="coiled-coil region" evidence="15">
    <location>
        <begin position="738"/>
        <end position="798"/>
    </location>
</feature>
<dbReference type="SMART" id="SM00129">
    <property type="entry name" value="KISc"/>
    <property type="match status" value="1"/>
</dbReference>
<evidence type="ECO:0000256" key="14">
    <source>
        <dbReference type="PROSITE-ProRule" id="PRU00283"/>
    </source>
</evidence>
<dbReference type="PROSITE" id="PS00411">
    <property type="entry name" value="KINESIN_MOTOR_1"/>
    <property type="match status" value="1"/>
</dbReference>
<dbReference type="PANTHER" id="PTHR47970:SF12">
    <property type="entry name" value="KINESIN FAMILY MEMBER 11"/>
    <property type="match status" value="1"/>
</dbReference>
<dbReference type="Pfam" id="PF13931">
    <property type="entry name" value="Microtub_bind"/>
    <property type="match status" value="1"/>
</dbReference>
<dbReference type="GO" id="GO:0008574">
    <property type="term" value="F:plus-end-directed microtubule motor activity"/>
    <property type="evidence" value="ECO:0007669"/>
    <property type="project" value="TreeGrafter"/>
</dbReference>
<dbReference type="PANTHER" id="PTHR47970">
    <property type="entry name" value="KINESIN-LIKE PROTEIN KIF11"/>
    <property type="match status" value="1"/>
</dbReference>
<gene>
    <name evidence="18" type="ORF">ACLA_066170</name>
</gene>
<dbReference type="EMBL" id="DS027053">
    <property type="protein sequence ID" value="EAW10981.1"/>
    <property type="molecule type" value="Genomic_DNA"/>
</dbReference>
<dbReference type="GO" id="GO:0005524">
    <property type="term" value="F:ATP binding"/>
    <property type="evidence" value="ECO:0007669"/>
    <property type="project" value="UniProtKB-UniRule"/>
</dbReference>
<keyword evidence="19" id="KW-1185">Reference proteome</keyword>
<dbReference type="STRING" id="344612.A1CGA1"/>
<keyword evidence="6 14" id="KW-0547">Nucleotide-binding</keyword>
<dbReference type="Pfam" id="PF00225">
    <property type="entry name" value="Kinesin"/>
    <property type="match status" value="1"/>
</dbReference>
<feature type="domain" description="Kinesin motor" evidence="17">
    <location>
        <begin position="77"/>
        <end position="412"/>
    </location>
</feature>
<dbReference type="PRINTS" id="PR00380">
    <property type="entry name" value="KINESINHEAVY"/>
</dbReference>
<dbReference type="Gene3D" id="3.40.850.10">
    <property type="entry name" value="Kinesin motor domain"/>
    <property type="match status" value="1"/>
</dbReference>
<evidence type="ECO:0000259" key="17">
    <source>
        <dbReference type="PROSITE" id="PS50067"/>
    </source>
</evidence>
<keyword evidence="4" id="KW-0132">Cell division</keyword>
<comment type="similarity">
    <text evidence="13">Belongs to the TRAFAC class myosin-kinesin ATPase superfamily. Kinesin family. KIN-5/BimC subfamily.</text>
</comment>
<evidence type="ECO:0000256" key="4">
    <source>
        <dbReference type="ARBA" id="ARBA00022618"/>
    </source>
</evidence>
<evidence type="ECO:0000256" key="9">
    <source>
        <dbReference type="ARBA" id="ARBA00023054"/>
    </source>
</evidence>
<dbReference type="GO" id="GO:0005876">
    <property type="term" value="C:spindle microtubule"/>
    <property type="evidence" value="ECO:0007669"/>
    <property type="project" value="TreeGrafter"/>
</dbReference>
<evidence type="ECO:0000256" key="5">
    <source>
        <dbReference type="ARBA" id="ARBA00022701"/>
    </source>
</evidence>
<feature type="compositionally biased region" description="Polar residues" evidence="16">
    <location>
        <begin position="27"/>
        <end position="57"/>
    </location>
</feature>
<evidence type="ECO:0000256" key="6">
    <source>
        <dbReference type="ARBA" id="ARBA00022741"/>
    </source>
</evidence>
<sequence length="1189" mass="132756">MAGPQRPASGLPTRRTATRQTTRRLDSTATEKSTPAATTGKTAVSSSSRLKSPTEPASITAKKNQRDYEREINEDTSIHVVVRCRGRNEREIKENSGVVVATEGVKGKTVELSMGPNAVSNKAYTFDKVFSAAADQVTVYEDVVLPIVNEMLAGFNCTIFAYGQTGTGKTYTMSGDMTDTLGILSDNAGIIPRVLYSLFHKLEGSESTVKCSFIELYNEELRDLLSAEENHKLKIFENEKKGSSASTLVQGMEETWIDSAHAGITLLQQGSHKRQVAATKCNDLSSRSHTIFTITVYTKRTTETGDDYVSSGKLNLVDLAGSENIQRSGAENKRATEAGLINKSLLTLGRVINALVDKSPHIPYRESKLTRLLQDSLGGRTKTCIIATISPSRSNMEETISTLDYAFRAKNIRNKPQINYMAKKTLLREFTLEIEKLKGELIATRHRNGVYMSPNAYEQMTMESESRRIVNEEQRAKIESMESSLRNKVQELFTLTSNFNNLKHDHEDTRIALSETNDILEKTEIVLKDTRANLEEEEMLRRAHQDMETQLHSIGSNLVLTLDKTVGDVEGLHAKLQRKADLDATNREKWEVSVEEVADVTSLIDSRVGSFRSQHSKLVEDITARIRTFVEGELAEYHSSGAELHEFNASFHKAFEEARAQTSDSHGKMNDVLEEIKVLREEVKGKVGEGLNGLSAAAARISKEVIGEFSGFHAQLHTSYSTLGKDLKSMFEDMVAHVNGQKAEIHKLRLQLQEANQQTVEANRRASSHLAQTLEEESAHAEAERDNLMSQIKSLIEESRQRQFGRLKDRVESVRTDMMTSGDSLEQATVQYDRQVDEWVFKSEQFAKDVIASRDEVKTKMQNDWEVFDQRNVSIQKVTESVHEETVRIVDAQMKDMSRQMGALDDFVAKARTQSGRYCDAHVSSLENMASNVQQSYTSFQEHLDASRERITVLQEEALQHKASLEELTVPLSDDVQKPLSKLRDNVRKRPLEEYVSTGVTPQKRQYEFPTTLPRTESHDALVKRMRTSKELEILPFNNEDQGSQTSVNNSPGTSPSKGFVYHDVEDQVEAQLPPSTITTPSNMGLREVDANVVAKQLSCDADDDSTAIHTKSSTAVTERASLAADIADEIDAADPPPAKRHCSSFGVTEPKLPQKMLTKKMAGMMEGRENVPLTGNTRGRRLRSNPSD</sequence>
<dbReference type="GO" id="GO:0051301">
    <property type="term" value="P:cell division"/>
    <property type="evidence" value="ECO:0007669"/>
    <property type="project" value="UniProtKB-KW"/>
</dbReference>
<feature type="region of interest" description="Disordered" evidence="16">
    <location>
        <begin position="1"/>
        <end position="68"/>
    </location>
</feature>
<keyword evidence="5" id="KW-0493">Microtubule</keyword>
<feature type="binding site" evidence="14">
    <location>
        <begin position="163"/>
        <end position="170"/>
    </location>
    <ligand>
        <name>ATP</name>
        <dbReference type="ChEBI" id="CHEBI:30616"/>
    </ligand>
</feature>
<dbReference type="GO" id="GO:0007018">
    <property type="term" value="P:microtubule-based movement"/>
    <property type="evidence" value="ECO:0007669"/>
    <property type="project" value="InterPro"/>
</dbReference>
<feature type="coiled-coil region" evidence="15">
    <location>
        <begin position="517"/>
        <end position="547"/>
    </location>
</feature>
<keyword evidence="2" id="KW-0963">Cytoplasm</keyword>
<evidence type="ECO:0000313" key="18">
    <source>
        <dbReference type="EMBL" id="EAW10981.1"/>
    </source>
</evidence>
<evidence type="ECO:0000256" key="2">
    <source>
        <dbReference type="ARBA" id="ARBA00022490"/>
    </source>
</evidence>
<evidence type="ECO:0000256" key="12">
    <source>
        <dbReference type="ARBA" id="ARBA00023306"/>
    </source>
</evidence>
<dbReference type="CDD" id="cd01364">
    <property type="entry name" value="KISc_BimC_Eg5"/>
    <property type="match status" value="1"/>
</dbReference>
<keyword evidence="7" id="KW-0498">Mitosis</keyword>
<evidence type="ECO:0000256" key="1">
    <source>
        <dbReference type="ARBA" id="ARBA00004245"/>
    </source>
</evidence>
<dbReference type="eggNOG" id="KOG0243">
    <property type="taxonomic scope" value="Eukaryota"/>
</dbReference>
<evidence type="ECO:0000256" key="13">
    <source>
        <dbReference type="ARBA" id="ARBA00034704"/>
    </source>
</evidence>
<feature type="compositionally biased region" description="Polar residues" evidence="16">
    <location>
        <begin position="1039"/>
        <end position="1057"/>
    </location>
</feature>
<dbReference type="PROSITE" id="PS50067">
    <property type="entry name" value="KINESIN_MOTOR_2"/>
    <property type="match status" value="1"/>
</dbReference>
<keyword evidence="9 15" id="KW-0175">Coiled coil</keyword>
<keyword evidence="11" id="KW-0206">Cytoskeleton</keyword>
<feature type="region of interest" description="Disordered" evidence="16">
    <location>
        <begin position="1034"/>
        <end position="1060"/>
    </location>
</feature>
<dbReference type="InterPro" id="IPR036961">
    <property type="entry name" value="Kinesin_motor_dom_sf"/>
</dbReference>
<dbReference type="GO" id="GO:0008017">
    <property type="term" value="F:microtubule binding"/>
    <property type="evidence" value="ECO:0007669"/>
    <property type="project" value="InterPro"/>
</dbReference>
<dbReference type="GO" id="GO:0072686">
    <property type="term" value="C:mitotic spindle"/>
    <property type="evidence" value="ECO:0007669"/>
    <property type="project" value="TreeGrafter"/>
</dbReference>
<evidence type="ECO:0000256" key="3">
    <source>
        <dbReference type="ARBA" id="ARBA00022553"/>
    </source>
</evidence>
<dbReference type="InterPro" id="IPR047149">
    <property type="entry name" value="KIF11-like"/>
</dbReference>
<evidence type="ECO:0000256" key="7">
    <source>
        <dbReference type="ARBA" id="ARBA00022776"/>
    </source>
</evidence>
<dbReference type="VEuPathDB" id="FungiDB:ACLA_066170"/>
<feature type="compositionally biased region" description="Basic residues" evidence="16">
    <location>
        <begin position="1179"/>
        <end position="1189"/>
    </location>
</feature>
<dbReference type="InterPro" id="IPR019821">
    <property type="entry name" value="Kinesin_motor_CS"/>
</dbReference>
<evidence type="ECO:0000256" key="11">
    <source>
        <dbReference type="ARBA" id="ARBA00023212"/>
    </source>
</evidence>
<dbReference type="Proteomes" id="UP000006701">
    <property type="component" value="Unassembled WGS sequence"/>
</dbReference>
<keyword evidence="8 14" id="KW-0067">ATP-binding</keyword>
<organism evidence="18 19">
    <name type="scientific">Aspergillus clavatus (strain ATCC 1007 / CBS 513.65 / DSM 816 / NCTC 3887 / NRRL 1 / QM 1276 / 107)</name>
    <dbReference type="NCBI Taxonomy" id="344612"/>
    <lineage>
        <taxon>Eukaryota</taxon>
        <taxon>Fungi</taxon>
        <taxon>Dikarya</taxon>
        <taxon>Ascomycota</taxon>
        <taxon>Pezizomycotina</taxon>
        <taxon>Eurotiomycetes</taxon>
        <taxon>Eurotiomycetidae</taxon>
        <taxon>Eurotiales</taxon>
        <taxon>Aspergillaceae</taxon>
        <taxon>Aspergillus</taxon>
        <taxon>Aspergillus subgen. Fumigati</taxon>
    </lineage>
</organism>
<evidence type="ECO:0000256" key="8">
    <source>
        <dbReference type="ARBA" id="ARBA00022840"/>
    </source>
</evidence>
<reference evidence="18 19" key="1">
    <citation type="journal article" date="2008" name="PLoS Genet.">
        <title>Genomic islands in the pathogenic filamentous fungus Aspergillus fumigatus.</title>
        <authorList>
            <person name="Fedorova N.D."/>
            <person name="Khaldi N."/>
            <person name="Joardar V.S."/>
            <person name="Maiti R."/>
            <person name="Amedeo P."/>
            <person name="Anderson M.J."/>
            <person name="Crabtree J."/>
            <person name="Silva J.C."/>
            <person name="Badger J.H."/>
            <person name="Albarraq A."/>
            <person name="Angiuoli S."/>
            <person name="Bussey H."/>
            <person name="Bowyer P."/>
            <person name="Cotty P.J."/>
            <person name="Dyer P.S."/>
            <person name="Egan A."/>
            <person name="Galens K."/>
            <person name="Fraser-Liggett C.M."/>
            <person name="Haas B.J."/>
            <person name="Inman J.M."/>
            <person name="Kent R."/>
            <person name="Lemieux S."/>
            <person name="Malavazi I."/>
            <person name="Orvis J."/>
            <person name="Roemer T."/>
            <person name="Ronning C.M."/>
            <person name="Sundaram J.P."/>
            <person name="Sutton G."/>
            <person name="Turner G."/>
            <person name="Venter J.C."/>
            <person name="White O.R."/>
            <person name="Whitty B.R."/>
            <person name="Youngman P."/>
            <person name="Wolfe K.H."/>
            <person name="Goldman G.H."/>
            <person name="Wortman J.R."/>
            <person name="Jiang B."/>
            <person name="Denning D.W."/>
            <person name="Nierman W.C."/>
        </authorList>
    </citation>
    <scope>NUCLEOTIDE SEQUENCE [LARGE SCALE GENOMIC DNA]</scope>
    <source>
        <strain evidence="19">ATCC 1007 / CBS 513.65 / DSM 816 / NCTC 3887 / NRRL 1</strain>
    </source>
</reference>
<evidence type="ECO:0000313" key="19">
    <source>
        <dbReference type="Proteomes" id="UP000006701"/>
    </source>
</evidence>
<dbReference type="GeneID" id="4704520"/>
<dbReference type="HOGENOM" id="CLU_001485_33_2_1"/>
<keyword evidence="10 14" id="KW-0505">Motor protein</keyword>
<name>A1CGA1_ASPCL</name>
<dbReference type="SUPFAM" id="SSF52540">
    <property type="entry name" value="P-loop containing nucleoside triphosphate hydrolases"/>
    <property type="match status" value="1"/>
</dbReference>
<dbReference type="InterPro" id="IPR027417">
    <property type="entry name" value="P-loop_NTPase"/>
</dbReference>
<dbReference type="InterPro" id="IPR025901">
    <property type="entry name" value="Kinesin-assoc_MT-bd_dom"/>
</dbReference>
<dbReference type="GO" id="GO:0005634">
    <property type="term" value="C:nucleus"/>
    <property type="evidence" value="ECO:0007669"/>
    <property type="project" value="TreeGrafter"/>
</dbReference>
<dbReference type="InterPro" id="IPR001752">
    <property type="entry name" value="Kinesin_motor_dom"/>
</dbReference>
<dbReference type="InterPro" id="IPR047241">
    <property type="entry name" value="KIF11-like_kin_motor_dom"/>
</dbReference>
<evidence type="ECO:0000256" key="10">
    <source>
        <dbReference type="ARBA" id="ARBA00023175"/>
    </source>
</evidence>
<proteinExistence type="inferred from homology"/>
<evidence type="ECO:0000256" key="16">
    <source>
        <dbReference type="SAM" id="MobiDB-lite"/>
    </source>
</evidence>
<accession>A1CGA1</accession>
<protein>
    <submittedName>
        <fullName evidence="18">Kinesin family protein (BimC), putative</fullName>
    </submittedName>
</protein>
<keyword evidence="12" id="KW-0131">Cell cycle</keyword>
<dbReference type="OrthoDB" id="3176171at2759"/>
<comment type="subcellular location">
    <subcellularLocation>
        <location evidence="1">Cytoplasm</location>
        <location evidence="1">Cytoskeleton</location>
    </subcellularLocation>
</comment>
<dbReference type="KEGG" id="act:ACLA_066170"/>
<dbReference type="OMA" id="DWETFDQ"/>